<accession>A0A6S6UFI9</accession>
<sequence>MNSDQQMVLQLIDKARAAQLDYERNGSQKIYRMAAKAAAWALMEPERNQAFSKIAVTDTTLGNVDDKITKNYRKTLGVLRDLENATSYGVTERNTEKGLTKIARAKGVIGAIVPSTNPVATPTNNIVNALFCGNAIILAPSPKGQDVCEALIAAVHHELDKIGVSRDLVQMLTQPASKVKTQTLMENVDLVIVTGSQDNVRRAYTSGTPALGVGAGNVPVIIDETADYIAAAQKIVASKSFDNATSCSSENALIIVDAAFDDMIAALAAEGIYRLNEQDAETLKEALFLDGGLNRDLIAKDAPTILERLGIELENVNVTPTVLLVDGQGIGKGFPESGEKLSPVSALYRAGDFDHALVMTAQILDYVGAGHSIGLHSQKTERAEFIAQNLPTSRVIVNQPHAFATGGAFNNGLPFSLSMGCGSWGGNSIDNNLHYIHYMNTSVVAVPIEGEEPPLESLMGDYWQEVGR</sequence>
<organism evidence="3">
    <name type="scientific">uncultured Thiotrichaceae bacterium</name>
    <dbReference type="NCBI Taxonomy" id="298394"/>
    <lineage>
        <taxon>Bacteria</taxon>
        <taxon>Pseudomonadati</taxon>
        <taxon>Pseudomonadota</taxon>
        <taxon>Gammaproteobacteria</taxon>
        <taxon>Thiotrichales</taxon>
        <taxon>Thiotrichaceae</taxon>
        <taxon>environmental samples</taxon>
    </lineage>
</organism>
<reference evidence="3" key="1">
    <citation type="submission" date="2020-01" db="EMBL/GenBank/DDBJ databases">
        <authorList>
            <person name="Meier V. D."/>
            <person name="Meier V D."/>
        </authorList>
    </citation>
    <scope>NUCLEOTIDE SEQUENCE</scope>
    <source>
        <strain evidence="3">HLG_WM_MAG_09</strain>
    </source>
</reference>
<dbReference type="InterPro" id="IPR016162">
    <property type="entry name" value="Ald_DH_N"/>
</dbReference>
<name>A0A6S6UFI9_9GAMM</name>
<dbReference type="Gene3D" id="3.40.309.10">
    <property type="entry name" value="Aldehyde Dehydrogenase, Chain A, domain 2"/>
    <property type="match status" value="1"/>
</dbReference>
<gene>
    <name evidence="3" type="ORF">HELGO_WM20328</name>
</gene>
<dbReference type="InterPro" id="IPR016161">
    <property type="entry name" value="Ald_DH/histidinol_DH"/>
</dbReference>
<dbReference type="GO" id="GO:0016620">
    <property type="term" value="F:oxidoreductase activity, acting on the aldehyde or oxo group of donors, NAD or NADP as acceptor"/>
    <property type="evidence" value="ECO:0007669"/>
    <property type="project" value="InterPro"/>
</dbReference>
<dbReference type="InterPro" id="IPR016163">
    <property type="entry name" value="Ald_DH_C"/>
</dbReference>
<dbReference type="InterPro" id="IPR015590">
    <property type="entry name" value="Aldehyde_DH_dom"/>
</dbReference>
<dbReference type="AlphaFoldDB" id="A0A6S6UFI9"/>
<dbReference type="Pfam" id="PF00171">
    <property type="entry name" value="Aldedh"/>
    <property type="match status" value="1"/>
</dbReference>
<dbReference type="Gene3D" id="3.40.605.10">
    <property type="entry name" value="Aldehyde Dehydrogenase, Chain A, domain 1"/>
    <property type="match status" value="1"/>
</dbReference>
<feature type="domain" description="Aldehyde dehydrogenase" evidence="2">
    <location>
        <begin position="3"/>
        <end position="269"/>
    </location>
</feature>
<dbReference type="SUPFAM" id="SSF53720">
    <property type="entry name" value="ALDH-like"/>
    <property type="match status" value="1"/>
</dbReference>
<dbReference type="EMBL" id="CACVAT010000467">
    <property type="protein sequence ID" value="CAA6828444.1"/>
    <property type="molecule type" value="Genomic_DNA"/>
</dbReference>
<evidence type="ECO:0000313" key="3">
    <source>
        <dbReference type="EMBL" id="CAA6828444.1"/>
    </source>
</evidence>
<dbReference type="PANTHER" id="PTHR11699">
    <property type="entry name" value="ALDEHYDE DEHYDROGENASE-RELATED"/>
    <property type="match status" value="1"/>
</dbReference>
<dbReference type="NCBIfam" id="NF047625">
    <property type="entry name" value="AcylSulfactDhSauS"/>
    <property type="match status" value="1"/>
</dbReference>
<evidence type="ECO:0000259" key="2">
    <source>
        <dbReference type="Pfam" id="PF00171"/>
    </source>
</evidence>
<keyword evidence="1" id="KW-0560">Oxidoreductase</keyword>
<evidence type="ECO:0000256" key="1">
    <source>
        <dbReference type="ARBA" id="ARBA00023002"/>
    </source>
</evidence>
<protein>
    <submittedName>
        <fullName evidence="3">Aldehyde dehydrogenase</fullName>
    </submittedName>
</protein>
<proteinExistence type="predicted"/>